<sequence length="70" mass="8075">MEKENEGLNLEEREDEALLLLIDPEICKSMFDHYLVKCVLTASVVHFPAMWNTMAKLWHPLRGCSDIRSG</sequence>
<dbReference type="EMBL" id="JABFAB010000003">
    <property type="protein sequence ID" value="MBA0643979.1"/>
    <property type="molecule type" value="Genomic_DNA"/>
</dbReference>
<name>A0A7J8U0S7_9ROSI</name>
<protein>
    <submittedName>
        <fullName evidence="1">Uncharacterized protein</fullName>
    </submittedName>
</protein>
<proteinExistence type="predicted"/>
<evidence type="ECO:0000313" key="1">
    <source>
        <dbReference type="EMBL" id="MBA0643979.1"/>
    </source>
</evidence>
<gene>
    <name evidence="1" type="ORF">Goklo_028220</name>
</gene>
<reference evidence="1 2" key="1">
    <citation type="journal article" date="2019" name="Genome Biol. Evol.">
        <title>Insights into the evolution of the New World diploid cottons (Gossypium, subgenus Houzingenia) based on genome sequencing.</title>
        <authorList>
            <person name="Grover C.E."/>
            <person name="Arick M.A. 2nd"/>
            <person name="Thrash A."/>
            <person name="Conover J.L."/>
            <person name="Sanders W.S."/>
            <person name="Peterson D.G."/>
            <person name="Frelichowski J.E."/>
            <person name="Scheffler J.A."/>
            <person name="Scheffler B.E."/>
            <person name="Wendel J.F."/>
        </authorList>
    </citation>
    <scope>NUCLEOTIDE SEQUENCE [LARGE SCALE GENOMIC DNA]</scope>
    <source>
        <strain evidence="1">57</strain>
        <tissue evidence="1">Leaf</tissue>
    </source>
</reference>
<organism evidence="1 2">
    <name type="scientific">Gossypium klotzschianum</name>
    <dbReference type="NCBI Taxonomy" id="34286"/>
    <lineage>
        <taxon>Eukaryota</taxon>
        <taxon>Viridiplantae</taxon>
        <taxon>Streptophyta</taxon>
        <taxon>Embryophyta</taxon>
        <taxon>Tracheophyta</taxon>
        <taxon>Spermatophyta</taxon>
        <taxon>Magnoliopsida</taxon>
        <taxon>eudicotyledons</taxon>
        <taxon>Gunneridae</taxon>
        <taxon>Pentapetalae</taxon>
        <taxon>rosids</taxon>
        <taxon>malvids</taxon>
        <taxon>Malvales</taxon>
        <taxon>Malvaceae</taxon>
        <taxon>Malvoideae</taxon>
        <taxon>Gossypium</taxon>
    </lineage>
</organism>
<comment type="caution">
    <text evidence="1">The sequence shown here is derived from an EMBL/GenBank/DDBJ whole genome shotgun (WGS) entry which is preliminary data.</text>
</comment>
<dbReference type="Proteomes" id="UP000593573">
    <property type="component" value="Unassembled WGS sequence"/>
</dbReference>
<accession>A0A7J8U0S7</accession>
<dbReference type="AlphaFoldDB" id="A0A7J8U0S7"/>
<keyword evidence="2" id="KW-1185">Reference proteome</keyword>
<evidence type="ECO:0000313" key="2">
    <source>
        <dbReference type="Proteomes" id="UP000593573"/>
    </source>
</evidence>